<feature type="transmembrane region" description="Helical" evidence="2">
    <location>
        <begin position="226"/>
        <end position="248"/>
    </location>
</feature>
<feature type="transmembrane region" description="Helical" evidence="2">
    <location>
        <begin position="161"/>
        <end position="182"/>
    </location>
</feature>
<feature type="region of interest" description="Disordered" evidence="1">
    <location>
        <begin position="251"/>
        <end position="308"/>
    </location>
</feature>
<feature type="compositionally biased region" description="Basic residues" evidence="1">
    <location>
        <begin position="501"/>
        <end position="522"/>
    </location>
</feature>
<dbReference type="InterPro" id="IPR007065">
    <property type="entry name" value="HPP"/>
</dbReference>
<feature type="compositionally biased region" description="Basic residues" evidence="1">
    <location>
        <begin position="255"/>
        <end position="276"/>
    </location>
</feature>
<feature type="transmembrane region" description="Helical" evidence="2">
    <location>
        <begin position="138"/>
        <end position="155"/>
    </location>
</feature>
<feature type="compositionally biased region" description="Basic and acidic residues" evidence="1">
    <location>
        <begin position="431"/>
        <end position="454"/>
    </location>
</feature>
<accession>A0ABQ8ELQ9</accession>
<reference evidence="4 5" key="1">
    <citation type="submission" date="2021-05" db="EMBL/GenBank/DDBJ databases">
        <title>Genome Assembly of Synthetic Allotetraploid Brassica napus Reveals Homoeologous Exchanges between Subgenomes.</title>
        <authorList>
            <person name="Davis J.T."/>
        </authorList>
    </citation>
    <scope>NUCLEOTIDE SEQUENCE [LARGE SCALE GENOMIC DNA]</scope>
    <source>
        <strain evidence="5">cv. Da-Ae</strain>
        <tissue evidence="4">Seedling</tissue>
    </source>
</reference>
<dbReference type="Proteomes" id="UP000824890">
    <property type="component" value="Unassembled WGS sequence"/>
</dbReference>
<dbReference type="Pfam" id="PF04982">
    <property type="entry name" value="TM_HPP"/>
    <property type="match status" value="1"/>
</dbReference>
<protein>
    <recommendedName>
        <fullName evidence="3">HPP transmembrane region domain-containing protein</fullName>
    </recommendedName>
</protein>
<dbReference type="InterPro" id="IPR058581">
    <property type="entry name" value="TM_HPP"/>
</dbReference>
<keyword evidence="5" id="KW-1185">Reference proteome</keyword>
<feature type="compositionally biased region" description="Basic and acidic residues" evidence="1">
    <location>
        <begin position="293"/>
        <end position="306"/>
    </location>
</feature>
<gene>
    <name evidence="4" type="ORF">HID58_002251</name>
</gene>
<feature type="compositionally biased region" description="Basic and acidic residues" evidence="1">
    <location>
        <begin position="477"/>
        <end position="495"/>
    </location>
</feature>
<evidence type="ECO:0000313" key="4">
    <source>
        <dbReference type="EMBL" id="KAH0942614.1"/>
    </source>
</evidence>
<proteinExistence type="predicted"/>
<evidence type="ECO:0000313" key="5">
    <source>
        <dbReference type="Proteomes" id="UP000824890"/>
    </source>
</evidence>
<sequence>MALLPVKPLSFHRFQVFPRHLITPAVSTVPGMVSAGFKSHHFVGLPSYDLCIHESVRHMRSLRSWSNRRRVSRTVGVSMPVASAEDLPAASWDSWKPDKTTVAPSLSDVIWPAAGAFAAMAIMGRIDQMLNPKGISMSVAPLGAVSAILFTTPSVPAARKYNIFVAQIGCAAIGVLTFSIFGPGWLSRSIALAASIAFMVIARASHPPAASLPLLFIDGAKLQKLNFWYVLFPSAAACILLCFLKPSVPSSSFSKIRRGGKKNTKQKKGKSTKRNIAHLSTGNDSDDLSAHGNETDHPAQENETDHLSATSQVIKSVIASTIDEETPMARIMEDEADYENEEGPSNLWSLWLTVKEKSIWWKDLYELNVAARDFSTKTDKRKVNEEASSSNASLEDVLKGIEKRLMTCLSEVNVKVETMNKRLCVMEKSQVEKEGKNNAKTEPRAEIEEEVQKESEEEVQKEEELNEGKEIEEEPEHADKVEKEARIYMEEEKKRTPAHGVVKHRPKVMAVRKHAPKKRGRPRKADKPHKFTTPPPIKRTRTPSQYVTSPFIEANTDEVEGRKKKPRTKA</sequence>
<name>A0ABQ8ELQ9_BRANA</name>
<feature type="domain" description="HPP transmembrane region" evidence="3">
    <location>
        <begin position="103"/>
        <end position="243"/>
    </location>
</feature>
<comment type="caution">
    <text evidence="4">The sequence shown here is derived from an EMBL/GenBank/DDBJ whole genome shotgun (WGS) entry which is preliminary data.</text>
</comment>
<keyword evidence="2" id="KW-0472">Membrane</keyword>
<evidence type="ECO:0000256" key="2">
    <source>
        <dbReference type="SAM" id="Phobius"/>
    </source>
</evidence>
<keyword evidence="2" id="KW-0812">Transmembrane</keyword>
<dbReference type="PANTHER" id="PTHR33741">
    <property type="entry name" value="TRANSMEMBRANE PROTEIN DDB_G0269096-RELATED"/>
    <property type="match status" value="1"/>
</dbReference>
<evidence type="ECO:0000256" key="1">
    <source>
        <dbReference type="SAM" id="MobiDB-lite"/>
    </source>
</evidence>
<keyword evidence="2" id="KW-1133">Transmembrane helix</keyword>
<dbReference type="PANTHER" id="PTHR33741:SF4">
    <property type="entry name" value="INTEGRAL MEMBRANE HPP FAMILY PROTEIN"/>
    <property type="match status" value="1"/>
</dbReference>
<feature type="transmembrane region" description="Helical" evidence="2">
    <location>
        <begin position="189"/>
        <end position="206"/>
    </location>
</feature>
<evidence type="ECO:0000259" key="3">
    <source>
        <dbReference type="Pfam" id="PF04982"/>
    </source>
</evidence>
<organism evidence="4 5">
    <name type="scientific">Brassica napus</name>
    <name type="common">Rape</name>
    <dbReference type="NCBI Taxonomy" id="3708"/>
    <lineage>
        <taxon>Eukaryota</taxon>
        <taxon>Viridiplantae</taxon>
        <taxon>Streptophyta</taxon>
        <taxon>Embryophyta</taxon>
        <taxon>Tracheophyta</taxon>
        <taxon>Spermatophyta</taxon>
        <taxon>Magnoliopsida</taxon>
        <taxon>eudicotyledons</taxon>
        <taxon>Gunneridae</taxon>
        <taxon>Pentapetalae</taxon>
        <taxon>rosids</taxon>
        <taxon>malvids</taxon>
        <taxon>Brassicales</taxon>
        <taxon>Brassicaceae</taxon>
        <taxon>Brassiceae</taxon>
        <taxon>Brassica</taxon>
    </lineage>
</organism>
<feature type="region of interest" description="Disordered" evidence="1">
    <location>
        <begin position="431"/>
        <end position="570"/>
    </location>
</feature>
<dbReference type="EMBL" id="JAGKQM010000001">
    <property type="protein sequence ID" value="KAH0942614.1"/>
    <property type="molecule type" value="Genomic_DNA"/>
</dbReference>